<dbReference type="SUPFAM" id="SSF56219">
    <property type="entry name" value="DNase I-like"/>
    <property type="match status" value="1"/>
</dbReference>
<evidence type="ECO:0000259" key="2">
    <source>
        <dbReference type="SMART" id="SM00128"/>
    </source>
</evidence>
<dbReference type="EMBL" id="CCBN010000017">
    <property type="protein sequence ID" value="CDO56894.1"/>
    <property type="molecule type" value="Genomic_DNA"/>
</dbReference>
<dbReference type="GO" id="GO:0004439">
    <property type="term" value="F:phosphatidylinositol-4,5-bisphosphate 5-phosphatase activity"/>
    <property type="evidence" value="ECO:0007669"/>
    <property type="project" value="TreeGrafter"/>
</dbReference>
<feature type="compositionally biased region" description="Acidic residues" evidence="1">
    <location>
        <begin position="295"/>
        <end position="307"/>
    </location>
</feature>
<evidence type="ECO:0000313" key="3">
    <source>
        <dbReference type="EMBL" id="CDO56894.1"/>
    </source>
</evidence>
<dbReference type="GO" id="GO:0046856">
    <property type="term" value="P:phosphatidylinositol dephosphorylation"/>
    <property type="evidence" value="ECO:0007669"/>
    <property type="project" value="InterPro"/>
</dbReference>
<comment type="caution">
    <text evidence="3">The sequence shown here is derived from an EMBL/GenBank/DDBJ whole genome shotgun (WGS) entry which is preliminary data.</text>
</comment>
<gene>
    <name evidence="3" type="ORF">BN980_GECA17s01638g</name>
</gene>
<dbReference type="SUPFAM" id="SSF48350">
    <property type="entry name" value="GTPase activation domain, GAP"/>
    <property type="match status" value="1"/>
</dbReference>
<feature type="region of interest" description="Disordered" evidence="1">
    <location>
        <begin position="153"/>
        <end position="179"/>
    </location>
</feature>
<protein>
    <submittedName>
        <fullName evidence="3">Similar to Saccharomyces cerevisiae YIL002C INP51 Phosphatidylinositol 4,5-bisphosphate 5-phosphatase</fullName>
    </submittedName>
</protein>
<dbReference type="PANTHER" id="PTHR11200:SF275">
    <property type="entry name" value="LD06095P"/>
    <property type="match status" value="1"/>
</dbReference>
<feature type="region of interest" description="Disordered" evidence="1">
    <location>
        <begin position="290"/>
        <end position="334"/>
    </location>
</feature>
<dbReference type="SMART" id="SM00128">
    <property type="entry name" value="IPPc"/>
    <property type="match status" value="1"/>
</dbReference>
<dbReference type="InterPro" id="IPR036691">
    <property type="entry name" value="Endo/exonu/phosph_ase_sf"/>
</dbReference>
<dbReference type="STRING" id="1173061.A0A0J9XHK1"/>
<reference evidence="3" key="1">
    <citation type="submission" date="2014-03" db="EMBL/GenBank/DDBJ databases">
        <authorList>
            <person name="Casaregola S."/>
        </authorList>
    </citation>
    <scope>NUCLEOTIDE SEQUENCE [LARGE SCALE GENOMIC DNA]</scope>
    <source>
        <strain evidence="3">CLIB 918</strain>
    </source>
</reference>
<name>A0A0J9XHK1_GEOCN</name>
<accession>A0A0J9XHK1</accession>
<feature type="domain" description="Inositol polyphosphate-related phosphatase" evidence="2">
    <location>
        <begin position="221"/>
        <end position="630"/>
    </location>
</feature>
<dbReference type="InterPro" id="IPR046985">
    <property type="entry name" value="IP5"/>
</dbReference>
<dbReference type="InterPro" id="IPR013783">
    <property type="entry name" value="Ig-like_fold"/>
</dbReference>
<dbReference type="Gene3D" id="2.60.40.10">
    <property type="entry name" value="Immunoglobulins"/>
    <property type="match status" value="1"/>
</dbReference>
<dbReference type="InterPro" id="IPR000300">
    <property type="entry name" value="IPPc"/>
</dbReference>
<dbReference type="AlphaFoldDB" id="A0A0J9XHK1"/>
<feature type="compositionally biased region" description="Low complexity" evidence="1">
    <location>
        <begin position="470"/>
        <end position="486"/>
    </location>
</feature>
<feature type="region of interest" description="Disordered" evidence="1">
    <location>
        <begin position="463"/>
        <end position="486"/>
    </location>
</feature>
<sequence>MPTTLETSSHFLEFFPGSATSYYTLADKAHPTYYTPRPLTETDCHLTIAPDDKEKHLLDIRLGETDIGQIDSNDDESINALAIFTAQWREALSAIAENNASTSPTNGGSGADTNAAGGIANNISSFYPISVVTTGITSIPRFFNNSSAANAQGPVYPPSQDPSTGFANTDNTSSIRSSRPTSIAHTFSNLTIGSTLESPINTVENTMDQIYAQRDQFLVDKTLRLRLVTWNLHGEPITKAGNLDALLGRPELYDLYIVAIQESDEIGPKNLYANTVTLQNTKDAILSALKTNDSADSEQEGDSLEEGESIKESESVKEEDSAKESDSVKEGDSAGNGYRAIAHNQLLGMMIVLFAADPIAAELGGVEIATTGTGLFGVWGNKGATSLKITLGADESVGVRGTDLVFLNCHLAAGEGKPGIDRRKWELSEIERKLKIPGLVGTNPKPEVIFEDNITDDYSDDLPSPPQTATIESSTTNNSISSRNSTNSPGVFHDRIYFLLGDLNYRVALDPDMVIQFLASKDYETVLSHDTLFQQIRERKVLTGFKEHEINFMPTYKYKVGTDEYDDNKPGNNDKARAPSFTDRIFFRSITAPDSGAALTIKEYNSLMEYRISDHKPVYATFELECRLVDAAKRKTVVDSVLKQSDSLENSSKRTIRVTPTELLVDDAIVLRAAEGAVMIEQTTAAGAIPNGEDDALEWALDLQSDTITATPTHGVLPRGAKQYIHFRTILPVQKHITQSMAEAVAILRLGNGQDIFVPVEFRALPTCLGASLDLLSRMSGGARNTSALMDASSTNMPREIWNCVDYLWTHTVPDMFEGVGVDIDPAAMASQGWKGEQSICEQVQDWLDLGQDFDRDVLDSANSIRTNSGIYSVAHQFLLLLWHLDGGVIPVEYYSIVLHGREGSMMILERIPRVNVNVLLYIMSFLGHLVSEGLDRNYLLNLFDPLIISLPPGRDNHKAKQTRREFLLGMMNL</sequence>
<dbReference type="InterPro" id="IPR008936">
    <property type="entry name" value="Rho_GTPase_activation_prot"/>
</dbReference>
<dbReference type="Pfam" id="PF22669">
    <property type="entry name" value="Exo_endo_phos2"/>
    <property type="match status" value="1"/>
</dbReference>
<dbReference type="Proteomes" id="UP000242525">
    <property type="component" value="Unassembled WGS sequence"/>
</dbReference>
<dbReference type="Gene3D" id="3.60.10.10">
    <property type="entry name" value="Endonuclease/exonuclease/phosphatase"/>
    <property type="match status" value="1"/>
</dbReference>
<feature type="compositionally biased region" description="Polar residues" evidence="1">
    <location>
        <begin position="161"/>
        <end position="171"/>
    </location>
</feature>
<dbReference type="PANTHER" id="PTHR11200">
    <property type="entry name" value="INOSITOL 5-PHOSPHATASE"/>
    <property type="match status" value="1"/>
</dbReference>
<organism evidence="3 4">
    <name type="scientific">Geotrichum candidum</name>
    <name type="common">Oospora lactis</name>
    <name type="synonym">Dipodascus geotrichum</name>
    <dbReference type="NCBI Taxonomy" id="1173061"/>
    <lineage>
        <taxon>Eukaryota</taxon>
        <taxon>Fungi</taxon>
        <taxon>Dikarya</taxon>
        <taxon>Ascomycota</taxon>
        <taxon>Saccharomycotina</taxon>
        <taxon>Dipodascomycetes</taxon>
        <taxon>Dipodascales</taxon>
        <taxon>Dipodascaceae</taxon>
        <taxon>Geotrichum</taxon>
    </lineage>
</organism>
<dbReference type="OrthoDB" id="62798at2759"/>
<dbReference type="Gene3D" id="1.10.555.10">
    <property type="entry name" value="Rho GTPase activation protein"/>
    <property type="match status" value="1"/>
</dbReference>
<feature type="compositionally biased region" description="Basic and acidic residues" evidence="1">
    <location>
        <begin position="308"/>
        <end position="332"/>
    </location>
</feature>
<keyword evidence="4" id="KW-1185">Reference proteome</keyword>
<proteinExistence type="predicted"/>
<evidence type="ECO:0000313" key="4">
    <source>
        <dbReference type="Proteomes" id="UP000242525"/>
    </source>
</evidence>
<evidence type="ECO:0000256" key="1">
    <source>
        <dbReference type="SAM" id="MobiDB-lite"/>
    </source>
</evidence>